<protein>
    <recommendedName>
        <fullName evidence="7">CWH43-like N-terminal domain-containing protein</fullName>
    </recommendedName>
</protein>
<dbReference type="GO" id="GO:0005886">
    <property type="term" value="C:plasma membrane"/>
    <property type="evidence" value="ECO:0007669"/>
    <property type="project" value="TreeGrafter"/>
</dbReference>
<comment type="subcellular location">
    <subcellularLocation>
        <location evidence="1">Endomembrane system</location>
        <topology evidence="1">Multi-pass membrane protein</topology>
    </subcellularLocation>
</comment>
<keyword evidence="4 6" id="KW-0472">Membrane</keyword>
<feature type="transmembrane region" description="Helical" evidence="6">
    <location>
        <begin position="220"/>
        <end position="238"/>
    </location>
</feature>
<evidence type="ECO:0000313" key="8">
    <source>
        <dbReference type="EMBL" id="KAG2171642.1"/>
    </source>
</evidence>
<keyword evidence="3 6" id="KW-1133">Transmembrane helix</keyword>
<dbReference type="InterPro" id="IPR019402">
    <property type="entry name" value="CWH43_N"/>
</dbReference>
<evidence type="ECO:0000256" key="4">
    <source>
        <dbReference type="ARBA" id="ARBA00023136"/>
    </source>
</evidence>
<evidence type="ECO:0000256" key="5">
    <source>
        <dbReference type="SAM" id="MobiDB-lite"/>
    </source>
</evidence>
<evidence type="ECO:0000256" key="3">
    <source>
        <dbReference type="ARBA" id="ARBA00022989"/>
    </source>
</evidence>
<proteinExistence type="predicted"/>
<dbReference type="PANTHER" id="PTHR21324">
    <property type="entry name" value="FASTING-INDUCIBLE INTEGRAL MEMBRANE PROTEIN TM6P1-RELATED"/>
    <property type="match status" value="1"/>
</dbReference>
<dbReference type="Pfam" id="PF10277">
    <property type="entry name" value="Frag1"/>
    <property type="match status" value="1"/>
</dbReference>
<feature type="transmembrane region" description="Helical" evidence="6">
    <location>
        <begin position="100"/>
        <end position="122"/>
    </location>
</feature>
<name>A0A8H7PCZ5_MORIS</name>
<dbReference type="Proteomes" id="UP000654370">
    <property type="component" value="Unassembled WGS sequence"/>
</dbReference>
<organism evidence="8 9">
    <name type="scientific">Mortierella isabellina</name>
    <name type="common">Filamentous fungus</name>
    <name type="synonym">Umbelopsis isabellina</name>
    <dbReference type="NCBI Taxonomy" id="91625"/>
    <lineage>
        <taxon>Eukaryota</taxon>
        <taxon>Fungi</taxon>
        <taxon>Fungi incertae sedis</taxon>
        <taxon>Mucoromycota</taxon>
        <taxon>Mucoromycotina</taxon>
        <taxon>Umbelopsidomycetes</taxon>
        <taxon>Umbelopsidales</taxon>
        <taxon>Umbelopsidaceae</taxon>
        <taxon>Umbelopsis</taxon>
    </lineage>
</organism>
<dbReference type="EMBL" id="JAEPQZ010000020">
    <property type="protein sequence ID" value="KAG2171642.1"/>
    <property type="molecule type" value="Genomic_DNA"/>
</dbReference>
<gene>
    <name evidence="8" type="ORF">INT43_008368</name>
</gene>
<dbReference type="AlphaFoldDB" id="A0A8H7PCZ5"/>
<sequence>MVSRLKWIILLPIINFFAALALFLTLLLLWVTSGHPRYKSNEATVVYISDVGAVNKPLFIGLGTTISILFVSTLAIDYLLRRKKRLRPMVRRKAEKPIALLSILFSVVAAVGLICLTIFDAFSHSTMHWTFAAIFFVGLAISGALNVTEIGLLHKDHPKSRQLRWSFRAKLIIIILAVISLILMAVLMGVCSKSPDKYNAQGQMNQTCNIEDSLSAVFEWAIAFLFSFYLATLVLDMLPYRLAMEDDISFDDGNDSGHANNSNSDMAQVNNPV</sequence>
<dbReference type="InterPro" id="IPR050911">
    <property type="entry name" value="DRAM/TMEM150_Autophagy_Mod"/>
</dbReference>
<dbReference type="OrthoDB" id="10032492at2759"/>
<keyword evidence="2 6" id="KW-0812">Transmembrane</keyword>
<evidence type="ECO:0000259" key="7">
    <source>
        <dbReference type="Pfam" id="PF10277"/>
    </source>
</evidence>
<evidence type="ECO:0000256" key="6">
    <source>
        <dbReference type="SAM" id="Phobius"/>
    </source>
</evidence>
<dbReference type="GO" id="GO:0012505">
    <property type="term" value="C:endomembrane system"/>
    <property type="evidence" value="ECO:0007669"/>
    <property type="project" value="UniProtKB-SubCell"/>
</dbReference>
<comment type="caution">
    <text evidence="8">The sequence shown here is derived from an EMBL/GenBank/DDBJ whole genome shotgun (WGS) entry which is preliminary data.</text>
</comment>
<feature type="region of interest" description="Disordered" evidence="5">
    <location>
        <begin position="254"/>
        <end position="273"/>
    </location>
</feature>
<evidence type="ECO:0000256" key="1">
    <source>
        <dbReference type="ARBA" id="ARBA00004127"/>
    </source>
</evidence>
<feature type="domain" description="CWH43-like N-terminal" evidence="7">
    <location>
        <begin position="9"/>
        <end position="237"/>
    </location>
</feature>
<reference evidence="8" key="1">
    <citation type="submission" date="2020-12" db="EMBL/GenBank/DDBJ databases">
        <title>Metabolic potential, ecology and presence of endohyphal bacteria is reflected in genomic diversity of Mucoromycotina.</title>
        <authorList>
            <person name="Muszewska A."/>
            <person name="Okrasinska A."/>
            <person name="Steczkiewicz K."/>
            <person name="Drgas O."/>
            <person name="Orlowska M."/>
            <person name="Perlinska-Lenart U."/>
            <person name="Aleksandrzak-Piekarczyk T."/>
            <person name="Szatraj K."/>
            <person name="Zielenkiewicz U."/>
            <person name="Pilsyk S."/>
            <person name="Malc E."/>
            <person name="Mieczkowski P."/>
            <person name="Kruszewska J.S."/>
            <person name="Biernat P."/>
            <person name="Pawlowska J."/>
        </authorList>
    </citation>
    <scope>NUCLEOTIDE SEQUENCE</scope>
    <source>
        <strain evidence="8">WA0000067209</strain>
    </source>
</reference>
<evidence type="ECO:0000313" key="9">
    <source>
        <dbReference type="Proteomes" id="UP000654370"/>
    </source>
</evidence>
<feature type="transmembrane region" description="Helical" evidence="6">
    <location>
        <begin position="7"/>
        <end position="31"/>
    </location>
</feature>
<accession>A0A8H7PCZ5</accession>
<keyword evidence="9" id="KW-1185">Reference proteome</keyword>
<feature type="transmembrane region" description="Helical" evidence="6">
    <location>
        <begin position="128"/>
        <end position="148"/>
    </location>
</feature>
<dbReference type="PANTHER" id="PTHR21324:SF2">
    <property type="entry name" value="EG:22E5.9 PROTEIN"/>
    <property type="match status" value="1"/>
</dbReference>
<feature type="compositionally biased region" description="Polar residues" evidence="5">
    <location>
        <begin position="257"/>
        <end position="273"/>
    </location>
</feature>
<feature type="transmembrane region" description="Helical" evidence="6">
    <location>
        <begin position="169"/>
        <end position="190"/>
    </location>
</feature>
<feature type="transmembrane region" description="Helical" evidence="6">
    <location>
        <begin position="58"/>
        <end position="80"/>
    </location>
</feature>
<evidence type="ECO:0000256" key="2">
    <source>
        <dbReference type="ARBA" id="ARBA00022692"/>
    </source>
</evidence>